<sequence>MKKAIQVSTEELAFQLAPSETLLEGLERTGHQVEYQCRSGYCGSCRVTLHSGSVHYETTPLAHLNKNEILPCCCRPLEPIEVSIGLKVKAKKSA</sequence>
<evidence type="ECO:0000313" key="3">
    <source>
        <dbReference type="Proteomes" id="UP001156682"/>
    </source>
</evidence>
<dbReference type="CDD" id="cd00207">
    <property type="entry name" value="fer2"/>
    <property type="match status" value="1"/>
</dbReference>
<dbReference type="InterPro" id="IPR012675">
    <property type="entry name" value="Beta-grasp_dom_sf"/>
</dbReference>
<protein>
    <submittedName>
        <fullName evidence="2">Ferredoxin</fullName>
    </submittedName>
</protein>
<dbReference type="InterPro" id="IPR001041">
    <property type="entry name" value="2Fe-2S_ferredoxin-type"/>
</dbReference>
<dbReference type="InterPro" id="IPR006058">
    <property type="entry name" value="2Fe2S_fd_BS"/>
</dbReference>
<gene>
    <name evidence="2" type="ORF">GCM10007878_03100</name>
</gene>
<dbReference type="SUPFAM" id="SSF54292">
    <property type="entry name" value="2Fe-2S ferredoxin-like"/>
    <property type="match status" value="1"/>
</dbReference>
<dbReference type="EMBL" id="BSOR01000006">
    <property type="protein sequence ID" value="GLR62875.1"/>
    <property type="molecule type" value="Genomic_DNA"/>
</dbReference>
<dbReference type="Gene3D" id="3.10.20.30">
    <property type="match status" value="1"/>
</dbReference>
<accession>A0ABQ5ZRV6</accession>
<keyword evidence="3" id="KW-1185">Reference proteome</keyword>
<dbReference type="InterPro" id="IPR036010">
    <property type="entry name" value="2Fe-2S_ferredoxin-like_sf"/>
</dbReference>
<evidence type="ECO:0000259" key="1">
    <source>
        <dbReference type="PROSITE" id="PS51085"/>
    </source>
</evidence>
<dbReference type="Proteomes" id="UP001156682">
    <property type="component" value="Unassembled WGS sequence"/>
</dbReference>
<dbReference type="PANTHER" id="PTHR30212:SF2">
    <property type="entry name" value="PROTEIN YIIM"/>
    <property type="match status" value="1"/>
</dbReference>
<dbReference type="Pfam" id="PF00111">
    <property type="entry name" value="Fer2"/>
    <property type="match status" value="1"/>
</dbReference>
<organism evidence="2 3">
    <name type="scientific">Marinospirillum insulare</name>
    <dbReference type="NCBI Taxonomy" id="217169"/>
    <lineage>
        <taxon>Bacteria</taxon>
        <taxon>Pseudomonadati</taxon>
        <taxon>Pseudomonadota</taxon>
        <taxon>Gammaproteobacteria</taxon>
        <taxon>Oceanospirillales</taxon>
        <taxon>Oceanospirillaceae</taxon>
        <taxon>Marinospirillum</taxon>
    </lineage>
</organism>
<reference evidence="3" key="1">
    <citation type="journal article" date="2019" name="Int. J. Syst. Evol. Microbiol.">
        <title>The Global Catalogue of Microorganisms (GCM) 10K type strain sequencing project: providing services to taxonomists for standard genome sequencing and annotation.</title>
        <authorList>
            <consortium name="The Broad Institute Genomics Platform"/>
            <consortium name="The Broad Institute Genome Sequencing Center for Infectious Disease"/>
            <person name="Wu L."/>
            <person name="Ma J."/>
        </authorList>
    </citation>
    <scope>NUCLEOTIDE SEQUENCE [LARGE SCALE GENOMIC DNA]</scope>
    <source>
        <strain evidence="3">NBRC 100033</strain>
    </source>
</reference>
<dbReference type="NCBIfam" id="NF007985">
    <property type="entry name" value="PRK10713.1"/>
    <property type="match status" value="1"/>
</dbReference>
<dbReference type="PANTHER" id="PTHR30212">
    <property type="entry name" value="PROTEIN YIIM"/>
    <property type="match status" value="1"/>
</dbReference>
<dbReference type="PROSITE" id="PS00197">
    <property type="entry name" value="2FE2S_FER_1"/>
    <property type="match status" value="1"/>
</dbReference>
<dbReference type="PROSITE" id="PS51085">
    <property type="entry name" value="2FE2S_FER_2"/>
    <property type="match status" value="1"/>
</dbReference>
<name>A0ABQ5ZRV6_9GAMM</name>
<dbReference type="InterPro" id="IPR052353">
    <property type="entry name" value="Benzoxazolinone_Detox_Enz"/>
</dbReference>
<proteinExistence type="predicted"/>
<comment type="caution">
    <text evidence="2">The sequence shown here is derived from an EMBL/GenBank/DDBJ whole genome shotgun (WGS) entry which is preliminary data.</text>
</comment>
<dbReference type="RefSeq" id="WP_036239282.1">
    <property type="nucleotide sequence ID" value="NZ_BSOR01000006.1"/>
</dbReference>
<feature type="domain" description="2Fe-2S ferredoxin-type" evidence="1">
    <location>
        <begin position="3"/>
        <end position="94"/>
    </location>
</feature>
<evidence type="ECO:0000313" key="2">
    <source>
        <dbReference type="EMBL" id="GLR62875.1"/>
    </source>
</evidence>